<dbReference type="InterPro" id="IPR016130">
    <property type="entry name" value="Tyr_Pase_AS"/>
</dbReference>
<feature type="compositionally biased region" description="Basic and acidic residues" evidence="1">
    <location>
        <begin position="37"/>
        <end position="48"/>
    </location>
</feature>
<keyword evidence="5" id="KW-1185">Reference proteome</keyword>
<dbReference type="STRING" id="1611254.A0A2G5VSR6"/>
<accession>A0A2G5VSR6</accession>
<dbReference type="CDD" id="cd00047">
    <property type="entry name" value="PTPc"/>
    <property type="match status" value="1"/>
</dbReference>
<gene>
    <name evidence="4" type="primary">Cni-F36H1.3</name>
    <name evidence="4" type="synonym">Cnig_chr_I.g3802</name>
    <name evidence="4" type="ORF">B9Z55_003802</name>
</gene>
<dbReference type="PROSITE" id="PS00383">
    <property type="entry name" value="TYR_PHOSPHATASE_1"/>
    <property type="match status" value="1"/>
</dbReference>
<dbReference type="InterPro" id="IPR029021">
    <property type="entry name" value="Prot-tyrosine_phosphatase-like"/>
</dbReference>
<feature type="compositionally biased region" description="Pro residues" evidence="1">
    <location>
        <begin position="534"/>
        <end position="547"/>
    </location>
</feature>
<dbReference type="Pfam" id="PF00102">
    <property type="entry name" value="Y_phosphatase"/>
    <property type="match status" value="1"/>
</dbReference>
<comment type="caution">
    <text evidence="4">The sequence shown here is derived from an EMBL/GenBank/DDBJ whole genome shotgun (WGS) entry which is preliminary data.</text>
</comment>
<dbReference type="PROSITE" id="PS50056">
    <property type="entry name" value="TYR_PHOSPHATASE_2"/>
    <property type="match status" value="1"/>
</dbReference>
<dbReference type="PANTHER" id="PTHR46163:SF5">
    <property type="entry name" value="TYROSINE-PROTEIN PHOSPHATASE"/>
    <property type="match status" value="1"/>
</dbReference>
<evidence type="ECO:0000313" key="5">
    <source>
        <dbReference type="Proteomes" id="UP000230233"/>
    </source>
</evidence>
<evidence type="ECO:0000259" key="3">
    <source>
        <dbReference type="PROSITE" id="PS50056"/>
    </source>
</evidence>
<dbReference type="SUPFAM" id="SSF52799">
    <property type="entry name" value="(Phosphotyrosine protein) phosphatases II"/>
    <property type="match status" value="1"/>
</dbReference>
<dbReference type="SMART" id="SM00404">
    <property type="entry name" value="PTPc_motif"/>
    <property type="match status" value="1"/>
</dbReference>
<dbReference type="Gene3D" id="3.90.190.10">
    <property type="entry name" value="Protein tyrosine phosphatase superfamily"/>
    <property type="match status" value="1"/>
</dbReference>
<evidence type="ECO:0008006" key="6">
    <source>
        <dbReference type="Google" id="ProtNLM"/>
    </source>
</evidence>
<feature type="compositionally biased region" description="Pro residues" evidence="1">
    <location>
        <begin position="501"/>
        <end position="526"/>
    </location>
</feature>
<evidence type="ECO:0000256" key="1">
    <source>
        <dbReference type="SAM" id="MobiDB-lite"/>
    </source>
</evidence>
<dbReference type="EMBL" id="PDUG01000001">
    <property type="protein sequence ID" value="PIC54626.1"/>
    <property type="molecule type" value="Genomic_DNA"/>
</dbReference>
<feature type="compositionally biased region" description="Pro residues" evidence="1">
    <location>
        <begin position="484"/>
        <end position="493"/>
    </location>
</feature>
<dbReference type="Proteomes" id="UP000230233">
    <property type="component" value="Chromosome I"/>
</dbReference>
<feature type="domain" description="Tyrosine specific protein phosphatases" evidence="3">
    <location>
        <begin position="315"/>
        <end position="388"/>
    </location>
</feature>
<feature type="region of interest" description="Disordered" evidence="1">
    <location>
        <begin position="437"/>
        <end position="575"/>
    </location>
</feature>
<dbReference type="InterPro" id="IPR052782">
    <property type="entry name" value="Oocyte-zygote_transition_reg"/>
</dbReference>
<feature type="domain" description="Tyrosine-protein phosphatase" evidence="2">
    <location>
        <begin position="172"/>
        <end position="397"/>
    </location>
</feature>
<dbReference type="PRINTS" id="PR00700">
    <property type="entry name" value="PRTYPHPHTASE"/>
</dbReference>
<sequence>MDFLKSMNDIKFNDAYANTRRANAQIWNLQKLRKKSNSKDATKNKKQQETSTKVKKKGAEKNKSMRSMKTKKKSGFKNQKSKREKRSGGLPENANLAINIFDQDTFTFRIDACINPEPSNHTTLQTQAYESFAASILSSGVEGLIKEYIETLVPFVPVGYYERTIFDQNTEQKKNRYKDVVCNDKTRVILKDGLPGDYIHANYLKGSKPLYILTQGPLKDSQHDMWRMVLQEGVAAICMLCELVEHGRPKCEPYFPDAEGQALLFGEITVTCTDYTLPDVHTQLRVLTVVDKKTGKSHKLNHYKIVTWPDKTIPLSNLSVLRTHRILRKMQGPVVVHCSAGVGRTGTFAAIEVGVQCLLNGKMFRPVDLVKAMRHCRLHSVQMDTQYLMLVEAILDTGVAFKYIEDAKLLEAIELYKRQTADYVEAHPPPVEMVKTPVKKEKEPEEAAPQVQPPNPAPTNTIYPLLSNPIGPPPQAPSPAVKSPAPPAPPTPAQAPERKPPSPSPQQPPAASPSTQPPPGPTPAGPLPLVTPATPVPGGPNPGPPPAQGQSVHMSCLWQQQPPPPNNQANNSTYL</sequence>
<protein>
    <recommendedName>
        <fullName evidence="6">Tyrosine-protein phosphatase domain-containing protein</fullName>
    </recommendedName>
</protein>
<evidence type="ECO:0000313" key="4">
    <source>
        <dbReference type="EMBL" id="PIC54626.1"/>
    </source>
</evidence>
<dbReference type="SMART" id="SM00194">
    <property type="entry name" value="PTPc"/>
    <property type="match status" value="1"/>
</dbReference>
<name>A0A2G5VSR6_9PELO</name>
<dbReference type="InterPro" id="IPR000242">
    <property type="entry name" value="PTP_cat"/>
</dbReference>
<organism evidence="4 5">
    <name type="scientific">Caenorhabditis nigoni</name>
    <dbReference type="NCBI Taxonomy" id="1611254"/>
    <lineage>
        <taxon>Eukaryota</taxon>
        <taxon>Metazoa</taxon>
        <taxon>Ecdysozoa</taxon>
        <taxon>Nematoda</taxon>
        <taxon>Chromadorea</taxon>
        <taxon>Rhabditida</taxon>
        <taxon>Rhabditina</taxon>
        <taxon>Rhabditomorpha</taxon>
        <taxon>Rhabditoidea</taxon>
        <taxon>Rhabditidae</taxon>
        <taxon>Peloderinae</taxon>
        <taxon>Caenorhabditis</taxon>
    </lineage>
</organism>
<dbReference type="AlphaFoldDB" id="A0A2G5VSR6"/>
<dbReference type="InterPro" id="IPR000387">
    <property type="entry name" value="Tyr_Pase_dom"/>
</dbReference>
<feature type="compositionally biased region" description="Basic residues" evidence="1">
    <location>
        <begin position="64"/>
        <end position="85"/>
    </location>
</feature>
<dbReference type="PROSITE" id="PS50055">
    <property type="entry name" value="TYR_PHOSPHATASE_PTP"/>
    <property type="match status" value="1"/>
</dbReference>
<dbReference type="InterPro" id="IPR003595">
    <property type="entry name" value="Tyr_Pase_cat"/>
</dbReference>
<dbReference type="PANTHER" id="PTHR46163">
    <property type="entry name" value="TYROSINE-PROTEIN PHOSPHATASE-RELATED"/>
    <property type="match status" value="1"/>
</dbReference>
<reference evidence="5" key="1">
    <citation type="submission" date="2017-10" db="EMBL/GenBank/DDBJ databases">
        <title>Rapid genome shrinkage in a self-fertile nematode reveals novel sperm competition proteins.</title>
        <authorList>
            <person name="Yin D."/>
            <person name="Schwarz E.M."/>
            <person name="Thomas C.G."/>
            <person name="Felde R.L."/>
            <person name="Korf I.F."/>
            <person name="Cutter A.D."/>
            <person name="Schartner C.M."/>
            <person name="Ralston E.J."/>
            <person name="Meyer B.J."/>
            <person name="Haag E.S."/>
        </authorList>
    </citation>
    <scope>NUCLEOTIDE SEQUENCE [LARGE SCALE GENOMIC DNA]</scope>
    <source>
        <strain evidence="5">JU1422</strain>
    </source>
</reference>
<dbReference type="OrthoDB" id="10253954at2759"/>
<feature type="region of interest" description="Disordered" evidence="1">
    <location>
        <begin position="28"/>
        <end position="90"/>
    </location>
</feature>
<proteinExistence type="predicted"/>
<dbReference type="GO" id="GO:0004725">
    <property type="term" value="F:protein tyrosine phosphatase activity"/>
    <property type="evidence" value="ECO:0007669"/>
    <property type="project" value="InterPro"/>
</dbReference>
<evidence type="ECO:0000259" key="2">
    <source>
        <dbReference type="PROSITE" id="PS50055"/>
    </source>
</evidence>